<reference evidence="1 2" key="1">
    <citation type="submission" date="2020-04" db="EMBL/GenBank/DDBJ databases">
        <title>Perkinsus chesapeaki whole genome sequence.</title>
        <authorList>
            <person name="Bogema D.R."/>
        </authorList>
    </citation>
    <scope>NUCLEOTIDE SEQUENCE [LARGE SCALE GENOMIC DNA]</scope>
    <source>
        <strain evidence="1">ATCC PRA-425</strain>
    </source>
</reference>
<feature type="non-terminal residue" evidence="1">
    <location>
        <position position="102"/>
    </location>
</feature>
<dbReference type="EMBL" id="JAAPAO010003165">
    <property type="protein sequence ID" value="KAF4646724.1"/>
    <property type="molecule type" value="Genomic_DNA"/>
</dbReference>
<sequence length="102" mass="11446">MSSEEGKDDILLSGPSVQYISTVCGYSTDDMVDCNEVSVDTGDNDSVPERIEVDIPWKSETRPTPNYKSALHRGRRMVTRLLKDKQSYEAYEIAVKELLSAN</sequence>
<dbReference type="AlphaFoldDB" id="A0A7J6KIE3"/>
<keyword evidence="2" id="KW-1185">Reference proteome</keyword>
<dbReference type="OrthoDB" id="10568947at2759"/>
<comment type="caution">
    <text evidence="1">The sequence shown here is derived from an EMBL/GenBank/DDBJ whole genome shotgun (WGS) entry which is preliminary data.</text>
</comment>
<evidence type="ECO:0000313" key="2">
    <source>
        <dbReference type="Proteomes" id="UP000591131"/>
    </source>
</evidence>
<dbReference type="Proteomes" id="UP000591131">
    <property type="component" value="Unassembled WGS sequence"/>
</dbReference>
<gene>
    <name evidence="1" type="ORF">FOL47_005734</name>
</gene>
<evidence type="ECO:0000313" key="1">
    <source>
        <dbReference type="EMBL" id="KAF4646724.1"/>
    </source>
</evidence>
<protein>
    <submittedName>
        <fullName evidence="1">Uncharacterized protein</fullName>
    </submittedName>
</protein>
<name>A0A7J6KIE3_PERCH</name>
<accession>A0A7J6KIE3</accession>
<organism evidence="1 2">
    <name type="scientific">Perkinsus chesapeaki</name>
    <name type="common">Clam parasite</name>
    <name type="synonym">Perkinsus andrewsi</name>
    <dbReference type="NCBI Taxonomy" id="330153"/>
    <lineage>
        <taxon>Eukaryota</taxon>
        <taxon>Sar</taxon>
        <taxon>Alveolata</taxon>
        <taxon>Perkinsozoa</taxon>
        <taxon>Perkinsea</taxon>
        <taxon>Perkinsida</taxon>
        <taxon>Perkinsidae</taxon>
        <taxon>Perkinsus</taxon>
    </lineage>
</organism>
<proteinExistence type="predicted"/>